<feature type="domain" description="Beta-lactamase-related" evidence="2">
    <location>
        <begin position="84"/>
        <end position="342"/>
    </location>
</feature>
<comment type="caution">
    <text evidence="3">The sequence shown here is derived from an EMBL/GenBank/DDBJ whole genome shotgun (WGS) entry which is preliminary data.</text>
</comment>
<evidence type="ECO:0000313" key="3">
    <source>
        <dbReference type="EMBL" id="KAF4449007.1"/>
    </source>
</evidence>
<dbReference type="InterPro" id="IPR012338">
    <property type="entry name" value="Beta-lactam/transpept-like"/>
</dbReference>
<keyword evidence="4" id="KW-1185">Reference proteome</keyword>
<feature type="signal peptide" evidence="1">
    <location>
        <begin position="1"/>
        <end position="25"/>
    </location>
</feature>
<dbReference type="PANTHER" id="PTHR43283:SF7">
    <property type="entry name" value="BETA-LACTAMASE-RELATED DOMAIN-CONTAINING PROTEIN"/>
    <property type="match status" value="1"/>
</dbReference>
<dbReference type="InterPro" id="IPR001466">
    <property type="entry name" value="Beta-lactam-related"/>
</dbReference>
<dbReference type="OrthoDB" id="428260at2759"/>
<dbReference type="Pfam" id="PF00144">
    <property type="entry name" value="Beta-lactamase"/>
    <property type="match status" value="1"/>
</dbReference>
<reference evidence="3" key="1">
    <citation type="submission" date="2020-01" db="EMBL/GenBank/DDBJ databases">
        <title>Identification and distribution of gene clusters putatively required for synthesis of sphingolipid metabolism inhibitors in phylogenetically diverse species of the filamentous fungus Fusarium.</title>
        <authorList>
            <person name="Kim H.-S."/>
            <person name="Busman M."/>
            <person name="Brown D.W."/>
            <person name="Divon H."/>
            <person name="Uhlig S."/>
            <person name="Proctor R.H."/>
        </authorList>
    </citation>
    <scope>NUCLEOTIDE SEQUENCE</scope>
    <source>
        <strain evidence="3">NRRL 53441</strain>
    </source>
</reference>
<name>A0A8H4KEM5_9HYPO</name>
<accession>A0A8H4KEM5</accession>
<dbReference type="AlphaFoldDB" id="A0A8H4KEM5"/>
<organism evidence="3 4">
    <name type="scientific">Fusarium austroafricanum</name>
    <dbReference type="NCBI Taxonomy" id="2364996"/>
    <lineage>
        <taxon>Eukaryota</taxon>
        <taxon>Fungi</taxon>
        <taxon>Dikarya</taxon>
        <taxon>Ascomycota</taxon>
        <taxon>Pezizomycotina</taxon>
        <taxon>Sordariomycetes</taxon>
        <taxon>Hypocreomycetidae</taxon>
        <taxon>Hypocreales</taxon>
        <taxon>Nectriaceae</taxon>
        <taxon>Fusarium</taxon>
        <taxon>Fusarium concolor species complex</taxon>
    </lineage>
</organism>
<feature type="chain" id="PRO_5034416312" evidence="1">
    <location>
        <begin position="26"/>
        <end position="450"/>
    </location>
</feature>
<gene>
    <name evidence="3" type="ORF">F53441_7657</name>
</gene>
<keyword evidence="1" id="KW-0732">Signal</keyword>
<evidence type="ECO:0000313" key="4">
    <source>
        <dbReference type="Proteomes" id="UP000605986"/>
    </source>
</evidence>
<dbReference type="SUPFAM" id="SSF56601">
    <property type="entry name" value="beta-lactamase/transpeptidase-like"/>
    <property type="match status" value="1"/>
</dbReference>
<dbReference type="EMBL" id="JAADJG010000309">
    <property type="protein sequence ID" value="KAF4449007.1"/>
    <property type="molecule type" value="Genomic_DNA"/>
</dbReference>
<dbReference type="Gene3D" id="3.40.710.10">
    <property type="entry name" value="DD-peptidase/beta-lactamase superfamily"/>
    <property type="match status" value="1"/>
</dbReference>
<dbReference type="InterPro" id="IPR050789">
    <property type="entry name" value="Diverse_Enzym_Activities"/>
</dbReference>
<evidence type="ECO:0000259" key="2">
    <source>
        <dbReference type="Pfam" id="PF00144"/>
    </source>
</evidence>
<evidence type="ECO:0000256" key="1">
    <source>
        <dbReference type="SAM" id="SignalP"/>
    </source>
</evidence>
<proteinExistence type="predicted"/>
<dbReference type="PANTHER" id="PTHR43283">
    <property type="entry name" value="BETA-LACTAMASE-RELATED"/>
    <property type="match status" value="1"/>
</dbReference>
<dbReference type="Proteomes" id="UP000605986">
    <property type="component" value="Unassembled WGS sequence"/>
</dbReference>
<sequence>MRLFKVDAICLFVFILVLLPTNIAASKRCALPNPNRSFESARPNEVELDASIVAEAIAYASTHGRISVQVFRNNCRVATGPLDPLTDDIPNNLWSSTKSVIGILTGIAHDKGLLRPDDPIGKYLPSGLGWGDAAHRAITIKHLLTQTSGMEEAIISEAGTVLIDPSVPQEALSQPLIHQPGSHFDYSQRGPDLLAYVVQRAVGQDLQQFAQRNLFDPIGIPSNSYFWLRDRTANTYGYAWLFLPPTQLAKLGLLMQNLGLWNGQRVLSQEWVRDVAKSSPRNPCYGYLFWTNAGQPCTGPNFPARQTFNRYAVPSLPQDAFFMVGFFHQTNFMIPSLGITVTWTGILGDKEANLGALLSAAPADLYHNFFRILMRGVKDVDIPDPGPLHDPINFEVNPTDFLKPSVLINDLNSNPNCNVLFCNRTVPTAGIIANLESIASAALGLLGGLL</sequence>
<protein>
    <submittedName>
        <fullName evidence="3">Beta-lactamase/transpeptidase-like protein</fullName>
    </submittedName>
</protein>